<name>A0A6N9HCU3_9BURK</name>
<feature type="domain" description="Beta/gamma crystallin 'Greek key'" evidence="6">
    <location>
        <begin position="63"/>
        <end position="104"/>
    </location>
</feature>
<dbReference type="InterPro" id="IPR001064">
    <property type="entry name" value="Beta/gamma_crystallin"/>
</dbReference>
<keyword evidence="5" id="KW-0732">Signal</keyword>
<evidence type="ECO:0000256" key="1">
    <source>
        <dbReference type="ARBA" id="ARBA00004370"/>
    </source>
</evidence>
<protein>
    <submittedName>
        <fullName evidence="7">Glycine zipper 2TM domain-containing protein</fullName>
    </submittedName>
</protein>
<dbReference type="PANTHER" id="PTHR35603:SF2">
    <property type="entry name" value="OUTER MEMBRANE LIPOPROTEIN"/>
    <property type="match status" value="1"/>
</dbReference>
<keyword evidence="8" id="KW-1185">Reference proteome</keyword>
<reference evidence="7 8" key="1">
    <citation type="submission" date="2019-12" db="EMBL/GenBank/DDBJ databases">
        <title>Novel species isolated from a subtropical stream in China.</title>
        <authorList>
            <person name="Lu H."/>
        </authorList>
    </citation>
    <scope>NUCLEOTIDE SEQUENCE [LARGE SCALE GENOMIC DNA]</scope>
    <source>
        <strain evidence="7 8">DS3</strain>
    </source>
</reference>
<dbReference type="PANTHER" id="PTHR35603">
    <property type="match status" value="1"/>
</dbReference>
<dbReference type="SUPFAM" id="SSF49695">
    <property type="entry name" value="gamma-Crystallin-like"/>
    <property type="match status" value="1"/>
</dbReference>
<sequence>MHTSIKLAAAAAAALLCSQAWAQITLYPQEGWRGRPVNVSNSIRDLRTAGIDDRASSVVVERGRWEVCEHPNFRGDCRILRRGSYESLRGMGLNNSISSIRAVPRNRRVDAMAYAPAPAPQPAYEYRMRPSERTYEAPITSARAVVGPPEQRCWVERQQVNEMSGGSGTAGAIAGALIGGVLGHQVGGGSGRDFATVGGAIAGAAVGSNVARNRGNEYAQNVQRCEAIPSRTPQYWDVTYEFRGTQHRAQLASEPGRYITVNRDGVPRM</sequence>
<evidence type="ECO:0000313" key="7">
    <source>
        <dbReference type="EMBL" id="MYN01259.1"/>
    </source>
</evidence>
<dbReference type="EMBL" id="WWCJ01000002">
    <property type="protein sequence ID" value="MYN01259.1"/>
    <property type="molecule type" value="Genomic_DNA"/>
</dbReference>
<comment type="subcellular location">
    <subcellularLocation>
        <location evidence="1">Membrane</location>
    </subcellularLocation>
</comment>
<keyword evidence="3" id="KW-0677">Repeat</keyword>
<evidence type="ECO:0000313" key="8">
    <source>
        <dbReference type="Proteomes" id="UP000448575"/>
    </source>
</evidence>
<accession>A0A6N9HCU3</accession>
<dbReference type="InterPro" id="IPR011024">
    <property type="entry name" value="G_crystallin-like"/>
</dbReference>
<evidence type="ECO:0000256" key="3">
    <source>
        <dbReference type="ARBA" id="ARBA00022737"/>
    </source>
</evidence>
<organism evidence="7 8">
    <name type="scientific">Pseudoduganella guangdongensis</name>
    <dbReference type="NCBI Taxonomy" id="2692179"/>
    <lineage>
        <taxon>Bacteria</taxon>
        <taxon>Pseudomonadati</taxon>
        <taxon>Pseudomonadota</taxon>
        <taxon>Betaproteobacteria</taxon>
        <taxon>Burkholderiales</taxon>
        <taxon>Oxalobacteraceae</taxon>
        <taxon>Telluria group</taxon>
        <taxon>Pseudoduganella</taxon>
    </lineage>
</organism>
<evidence type="ECO:0000256" key="5">
    <source>
        <dbReference type="SAM" id="SignalP"/>
    </source>
</evidence>
<dbReference type="InterPro" id="IPR051407">
    <property type="entry name" value="Bact_OM_lipoprot/Surf_antigen"/>
</dbReference>
<comment type="caution">
    <text evidence="7">The sequence shown here is derived from an EMBL/GenBank/DDBJ whole genome shotgun (WGS) entry which is preliminary data.</text>
</comment>
<dbReference type="InterPro" id="IPR008816">
    <property type="entry name" value="Gly_zipper_2TM_dom"/>
</dbReference>
<dbReference type="Proteomes" id="UP000448575">
    <property type="component" value="Unassembled WGS sequence"/>
</dbReference>
<evidence type="ECO:0000256" key="2">
    <source>
        <dbReference type="ARBA" id="ARBA00009646"/>
    </source>
</evidence>
<dbReference type="PROSITE" id="PS50915">
    <property type="entry name" value="CRYSTALLIN_BETA_GAMMA"/>
    <property type="match status" value="1"/>
</dbReference>
<feature type="signal peptide" evidence="5">
    <location>
        <begin position="1"/>
        <end position="22"/>
    </location>
</feature>
<dbReference type="Pfam" id="PF05433">
    <property type="entry name" value="Rick_17kDa_Anti"/>
    <property type="match status" value="1"/>
</dbReference>
<dbReference type="RefSeq" id="WP_161024267.1">
    <property type="nucleotide sequence ID" value="NZ_WWCJ01000002.1"/>
</dbReference>
<keyword evidence="4" id="KW-0472">Membrane</keyword>
<gene>
    <name evidence="7" type="ORF">GTP41_04010</name>
</gene>
<evidence type="ECO:0000259" key="6">
    <source>
        <dbReference type="PROSITE" id="PS50915"/>
    </source>
</evidence>
<dbReference type="SMART" id="SM00247">
    <property type="entry name" value="XTALbg"/>
    <property type="match status" value="1"/>
</dbReference>
<dbReference type="Gene3D" id="2.60.20.10">
    <property type="entry name" value="Crystallins"/>
    <property type="match status" value="1"/>
</dbReference>
<dbReference type="Pfam" id="PF00030">
    <property type="entry name" value="Crystall"/>
    <property type="match status" value="1"/>
</dbReference>
<dbReference type="GO" id="GO:0019867">
    <property type="term" value="C:outer membrane"/>
    <property type="evidence" value="ECO:0007669"/>
    <property type="project" value="InterPro"/>
</dbReference>
<dbReference type="AlphaFoldDB" id="A0A6N9HCU3"/>
<proteinExistence type="inferred from homology"/>
<evidence type="ECO:0000256" key="4">
    <source>
        <dbReference type="ARBA" id="ARBA00023136"/>
    </source>
</evidence>
<feature type="chain" id="PRO_5026953067" evidence="5">
    <location>
        <begin position="23"/>
        <end position="269"/>
    </location>
</feature>
<comment type="similarity">
    <text evidence="2">Belongs to the beta/gamma-crystallin family.</text>
</comment>